<dbReference type="PROSITE" id="PS00557">
    <property type="entry name" value="FMN_HYDROXY_ACID_DH_1"/>
    <property type="match status" value="1"/>
</dbReference>
<evidence type="ECO:0000256" key="3">
    <source>
        <dbReference type="ARBA" id="ARBA00022643"/>
    </source>
</evidence>
<dbReference type="InterPro" id="IPR008259">
    <property type="entry name" value="FMN_hydac_DH_AS"/>
</dbReference>
<feature type="domain" description="FMN hydroxy acid dehydrogenase" evidence="6">
    <location>
        <begin position="1"/>
        <end position="331"/>
    </location>
</feature>
<dbReference type="GO" id="GO:0010181">
    <property type="term" value="F:FMN binding"/>
    <property type="evidence" value="ECO:0007669"/>
    <property type="project" value="InterPro"/>
</dbReference>
<dbReference type="Pfam" id="PF01070">
    <property type="entry name" value="FMN_dh"/>
    <property type="match status" value="1"/>
</dbReference>
<evidence type="ECO:0000256" key="1">
    <source>
        <dbReference type="ARBA" id="ARBA00001917"/>
    </source>
</evidence>
<dbReference type="GO" id="GO:0016614">
    <property type="term" value="F:oxidoreductase activity, acting on CH-OH group of donors"/>
    <property type="evidence" value="ECO:0007669"/>
    <property type="project" value="UniProtKB-ARBA"/>
</dbReference>
<dbReference type="PANTHER" id="PTHR10578">
    <property type="entry name" value="S -2-HYDROXY-ACID OXIDASE-RELATED"/>
    <property type="match status" value="1"/>
</dbReference>
<accession>A0A6J7E323</accession>
<comment type="similarity">
    <text evidence="5">Belongs to the FMN-dependent alpha-hydroxy acid dehydrogenase family.</text>
</comment>
<sequence>MPRYLVDVSNRDLGCELFGHQLAMPLLIAPTGLARIAHPAGEIAGARAARSAGVGFVVSSASSDSLERVASEAGGLLWFQLYLWPDRAIVEQFVQRAASAGYGALVVTVDVPVIGNRLRDVRNGFSIPPRLSASTVADVLRHPRWLAGMRQRLRFGNVEDLVAPGAGSMEYARFVNRMLANPAADWATFDWIRAAWEGPLLVKGVLSTEDARRAVDHGADGLIVSNHGGRQLDDAPASLDVLPAIVEAAPTVPVLVDGGVRRGSDMLKALALGARACLIGRPWLYGLAAAGERGVTGVLDVLRAELDRTLALSGVPGVGSLTPEAVGYGGPGRAS</sequence>
<evidence type="ECO:0000256" key="2">
    <source>
        <dbReference type="ARBA" id="ARBA00022630"/>
    </source>
</evidence>
<evidence type="ECO:0000313" key="7">
    <source>
        <dbReference type="EMBL" id="CAB4876418.1"/>
    </source>
</evidence>
<evidence type="ECO:0000256" key="5">
    <source>
        <dbReference type="ARBA" id="ARBA00024042"/>
    </source>
</evidence>
<dbReference type="PANTHER" id="PTHR10578:SF107">
    <property type="entry name" value="2-HYDROXYACID OXIDASE 1"/>
    <property type="match status" value="1"/>
</dbReference>
<dbReference type="Gene3D" id="3.20.20.70">
    <property type="entry name" value="Aldolase class I"/>
    <property type="match status" value="1"/>
</dbReference>
<dbReference type="InterPro" id="IPR037396">
    <property type="entry name" value="FMN_HAD"/>
</dbReference>
<evidence type="ECO:0000256" key="4">
    <source>
        <dbReference type="ARBA" id="ARBA00023002"/>
    </source>
</evidence>
<reference evidence="7" key="1">
    <citation type="submission" date="2020-05" db="EMBL/GenBank/DDBJ databases">
        <authorList>
            <person name="Chiriac C."/>
            <person name="Salcher M."/>
            <person name="Ghai R."/>
            <person name="Kavagutti S V."/>
        </authorList>
    </citation>
    <scope>NUCLEOTIDE SEQUENCE</scope>
</reference>
<dbReference type="AlphaFoldDB" id="A0A6J7E323"/>
<dbReference type="CDD" id="cd02809">
    <property type="entry name" value="alpha_hydroxyacid_oxid_FMN"/>
    <property type="match status" value="1"/>
</dbReference>
<proteinExistence type="inferred from homology"/>
<keyword evidence="2" id="KW-0285">Flavoprotein</keyword>
<dbReference type="InterPro" id="IPR013785">
    <property type="entry name" value="Aldolase_TIM"/>
</dbReference>
<dbReference type="InterPro" id="IPR012133">
    <property type="entry name" value="Alpha-hydoxy_acid_DH_FMN"/>
</dbReference>
<keyword evidence="4" id="KW-0560">Oxidoreductase</keyword>
<organism evidence="7">
    <name type="scientific">freshwater metagenome</name>
    <dbReference type="NCBI Taxonomy" id="449393"/>
    <lineage>
        <taxon>unclassified sequences</taxon>
        <taxon>metagenomes</taxon>
        <taxon>ecological metagenomes</taxon>
    </lineage>
</organism>
<gene>
    <name evidence="7" type="ORF">UFOPK3423_01030</name>
</gene>
<dbReference type="PROSITE" id="PS51349">
    <property type="entry name" value="FMN_HYDROXY_ACID_DH_2"/>
    <property type="match status" value="1"/>
</dbReference>
<protein>
    <submittedName>
        <fullName evidence="7">Unannotated protein</fullName>
    </submittedName>
</protein>
<dbReference type="PIRSF" id="PIRSF000138">
    <property type="entry name" value="Al-hdrx_acd_dh"/>
    <property type="match status" value="1"/>
</dbReference>
<keyword evidence="3" id="KW-0288">FMN</keyword>
<comment type="cofactor">
    <cofactor evidence="1">
        <name>FMN</name>
        <dbReference type="ChEBI" id="CHEBI:58210"/>
    </cofactor>
</comment>
<dbReference type="FunFam" id="3.20.20.70:FF:000029">
    <property type="entry name" value="L-lactate dehydrogenase"/>
    <property type="match status" value="1"/>
</dbReference>
<dbReference type="EMBL" id="CAFBLQ010000109">
    <property type="protein sequence ID" value="CAB4876418.1"/>
    <property type="molecule type" value="Genomic_DNA"/>
</dbReference>
<evidence type="ECO:0000259" key="6">
    <source>
        <dbReference type="PROSITE" id="PS51349"/>
    </source>
</evidence>
<name>A0A6J7E323_9ZZZZ</name>
<dbReference type="SUPFAM" id="SSF51395">
    <property type="entry name" value="FMN-linked oxidoreductases"/>
    <property type="match status" value="1"/>
</dbReference>
<dbReference type="InterPro" id="IPR000262">
    <property type="entry name" value="FMN-dep_DH"/>
</dbReference>